<evidence type="ECO:0000313" key="3">
    <source>
        <dbReference type="Proteomes" id="UP001166286"/>
    </source>
</evidence>
<feature type="signal peptide" evidence="1">
    <location>
        <begin position="1"/>
        <end position="28"/>
    </location>
</feature>
<organism evidence="2 3">
    <name type="scientific">Cladonia borealis</name>
    <dbReference type="NCBI Taxonomy" id="184061"/>
    <lineage>
        <taxon>Eukaryota</taxon>
        <taxon>Fungi</taxon>
        <taxon>Dikarya</taxon>
        <taxon>Ascomycota</taxon>
        <taxon>Pezizomycotina</taxon>
        <taxon>Lecanoromycetes</taxon>
        <taxon>OSLEUM clade</taxon>
        <taxon>Lecanoromycetidae</taxon>
        <taxon>Lecanorales</taxon>
        <taxon>Lecanorineae</taxon>
        <taxon>Cladoniaceae</taxon>
        <taxon>Cladonia</taxon>
    </lineage>
</organism>
<sequence length="270" mass="28892">MLHSFLPTLSSLLLAILSTTLLTHLTTASLTSPSPQSTTLPAATLTNLTNVTTTNTNLTNPAATPPGANCRLSSAWSTPDFNALDCLENLGNMWIHRVIGDENEKYEFLTYGVQQRTGLMAVRVPMKWVYRSCALAIEMVETFPPKVLMPYPARYPASDVGTWGAISAAALAVQKHCLMEPVEAGMPKFTGWSQVGVNRGIGVFLWDRASFANEEYNKEWEVEAVNGSVTAMPTAALAGFNATATAVAGGEGDHLVVNNGLVDTALVDTS</sequence>
<dbReference type="Proteomes" id="UP001166286">
    <property type="component" value="Unassembled WGS sequence"/>
</dbReference>
<dbReference type="AlphaFoldDB" id="A0AA39QX58"/>
<name>A0AA39QX58_9LECA</name>
<proteinExistence type="predicted"/>
<reference evidence="2" key="1">
    <citation type="submission" date="2023-03" db="EMBL/GenBank/DDBJ databases">
        <title>Complete genome of Cladonia borealis.</title>
        <authorList>
            <person name="Park H."/>
        </authorList>
    </citation>
    <scope>NUCLEOTIDE SEQUENCE</scope>
    <source>
        <strain evidence="2">ANT050790</strain>
    </source>
</reference>
<comment type="caution">
    <text evidence="2">The sequence shown here is derived from an EMBL/GenBank/DDBJ whole genome shotgun (WGS) entry which is preliminary data.</text>
</comment>
<evidence type="ECO:0000256" key="1">
    <source>
        <dbReference type="SAM" id="SignalP"/>
    </source>
</evidence>
<feature type="chain" id="PRO_5041252212" evidence="1">
    <location>
        <begin position="29"/>
        <end position="270"/>
    </location>
</feature>
<protein>
    <submittedName>
        <fullName evidence="2">Uncharacterized protein</fullName>
    </submittedName>
</protein>
<evidence type="ECO:0000313" key="2">
    <source>
        <dbReference type="EMBL" id="KAK0510843.1"/>
    </source>
</evidence>
<accession>A0AA39QX58</accession>
<gene>
    <name evidence="2" type="ORF">JMJ35_006395</name>
</gene>
<keyword evidence="3" id="KW-1185">Reference proteome</keyword>
<keyword evidence="1" id="KW-0732">Signal</keyword>
<dbReference type="EMBL" id="JAFEKC020000014">
    <property type="protein sequence ID" value="KAK0510843.1"/>
    <property type="molecule type" value="Genomic_DNA"/>
</dbReference>